<evidence type="ECO:0000256" key="3">
    <source>
        <dbReference type="ARBA" id="ARBA00023125"/>
    </source>
</evidence>
<evidence type="ECO:0000256" key="4">
    <source>
        <dbReference type="ARBA" id="ARBA00038652"/>
    </source>
</evidence>
<dbReference type="InterPro" id="IPR000055">
    <property type="entry name" value="Restrct_endonuc_typeI_TRD"/>
</dbReference>
<dbReference type="PANTHER" id="PTHR43140">
    <property type="entry name" value="TYPE-1 RESTRICTION ENZYME ECOKI SPECIFICITY PROTEIN"/>
    <property type="match status" value="1"/>
</dbReference>
<name>A0A6N3EJD2_9FIRM</name>
<dbReference type="Gene3D" id="3.90.220.20">
    <property type="entry name" value="DNA methylase specificity domains"/>
    <property type="match status" value="2"/>
</dbReference>
<dbReference type="CDD" id="cd17256">
    <property type="entry name" value="RMtype1_S_EcoJA65PI-TRD1-CR1_like"/>
    <property type="match status" value="1"/>
</dbReference>
<comment type="similarity">
    <text evidence="1">Belongs to the type-I restriction system S methylase family.</text>
</comment>
<dbReference type="Pfam" id="PF01420">
    <property type="entry name" value="Methylase_S"/>
    <property type="match status" value="2"/>
</dbReference>
<sequence length="394" mass="44665">MNLQAIKTLYPYLRVTDMKEETILLDKLLYASESIWEKIKGYTINNEDIYLTIAGTIGRAGSVPLELNNSLLTENALKIINYSPMNKSYLIKALNSNVAQNQFNNLFKQVAQPKLSIKSTLSTLIPIPPLAEQIRIVDRLSEGMELVKLIELEQHDLQELSSRLKKLVLDGAMQGTLLPQNSDDEPASILLDKIRAEKQKLFKEGKIKKKDLEEIQPTLDEDNAYYQNQPIGWTQTQLKTVIVLTSGRDLPSDKYYDDCKTGVPYITGANNFSKDTINTNRYTCEPETLAYKGNILLSVKGTIGKIAQSPYEKAHIARQIMAIDSLLMSSSFVKYFLEWKVPYLQFLARSMIPGISRTDILNLTILCPPLNEQYRIVGLLTLIYQYIESIELSV</sequence>
<dbReference type="GO" id="GO:0003677">
    <property type="term" value="F:DNA binding"/>
    <property type="evidence" value="ECO:0007669"/>
    <property type="project" value="UniProtKB-KW"/>
</dbReference>
<feature type="domain" description="Type I restriction modification DNA specificity" evidence="5">
    <location>
        <begin position="230"/>
        <end position="385"/>
    </location>
</feature>
<keyword evidence="2" id="KW-0680">Restriction system</keyword>
<dbReference type="PANTHER" id="PTHR43140:SF1">
    <property type="entry name" value="TYPE I RESTRICTION ENZYME ECOKI SPECIFICITY SUBUNIT"/>
    <property type="match status" value="1"/>
</dbReference>
<dbReference type="InterPro" id="IPR051212">
    <property type="entry name" value="Type-I_RE_S_subunit"/>
</dbReference>
<evidence type="ECO:0000259" key="5">
    <source>
        <dbReference type="Pfam" id="PF01420"/>
    </source>
</evidence>
<gene>
    <name evidence="6" type="ORF">VRLFYP33_01908</name>
</gene>
<comment type="subunit">
    <text evidence="4">The methyltransferase is composed of M and S polypeptides.</text>
</comment>
<evidence type="ECO:0000256" key="1">
    <source>
        <dbReference type="ARBA" id="ARBA00010923"/>
    </source>
</evidence>
<accession>A0A6N3EJD2</accession>
<dbReference type="GO" id="GO:0009307">
    <property type="term" value="P:DNA restriction-modification system"/>
    <property type="evidence" value="ECO:0007669"/>
    <property type="project" value="UniProtKB-KW"/>
</dbReference>
<dbReference type="SUPFAM" id="SSF116734">
    <property type="entry name" value="DNA methylase specificity domain"/>
    <property type="match status" value="2"/>
</dbReference>
<dbReference type="AlphaFoldDB" id="A0A6N3EJD2"/>
<dbReference type="InterPro" id="IPR044946">
    <property type="entry name" value="Restrct_endonuc_typeI_TRD_sf"/>
</dbReference>
<reference evidence="6" key="1">
    <citation type="submission" date="2019-11" db="EMBL/GenBank/DDBJ databases">
        <authorList>
            <person name="Feng L."/>
        </authorList>
    </citation>
    <scope>NUCLEOTIDE SEQUENCE</scope>
    <source>
        <strain evidence="6">VrattiLFYP33</strain>
    </source>
</reference>
<evidence type="ECO:0000256" key="2">
    <source>
        <dbReference type="ARBA" id="ARBA00022747"/>
    </source>
</evidence>
<organism evidence="6">
    <name type="scientific">Veillonella ratti</name>
    <dbReference type="NCBI Taxonomy" id="103892"/>
    <lineage>
        <taxon>Bacteria</taxon>
        <taxon>Bacillati</taxon>
        <taxon>Bacillota</taxon>
        <taxon>Negativicutes</taxon>
        <taxon>Veillonellales</taxon>
        <taxon>Veillonellaceae</taxon>
        <taxon>Veillonella</taxon>
    </lineage>
</organism>
<dbReference type="EMBL" id="CACRUX010000073">
    <property type="protein sequence ID" value="VYU39489.1"/>
    <property type="molecule type" value="Genomic_DNA"/>
</dbReference>
<proteinExistence type="inferred from homology"/>
<evidence type="ECO:0000313" key="6">
    <source>
        <dbReference type="EMBL" id="VYU39489.1"/>
    </source>
</evidence>
<protein>
    <submittedName>
        <fullName evidence="6">EcoKI restriction-modification system protein HsdS</fullName>
    </submittedName>
</protein>
<feature type="domain" description="Type I restriction modification DNA specificity" evidence="5">
    <location>
        <begin position="10"/>
        <end position="160"/>
    </location>
</feature>
<keyword evidence="3" id="KW-0238">DNA-binding</keyword>